<dbReference type="AlphaFoldDB" id="A0A3B1DJ76"/>
<evidence type="ECO:0000256" key="3">
    <source>
        <dbReference type="ARBA" id="ARBA00022692"/>
    </source>
</evidence>
<feature type="transmembrane region" description="Helical" evidence="6">
    <location>
        <begin position="67"/>
        <end position="85"/>
    </location>
</feature>
<evidence type="ECO:0000256" key="6">
    <source>
        <dbReference type="SAM" id="Phobius"/>
    </source>
</evidence>
<reference evidence="7" key="1">
    <citation type="submission" date="2018-06" db="EMBL/GenBank/DDBJ databases">
        <authorList>
            <person name="Zhirakovskaya E."/>
        </authorList>
    </citation>
    <scope>NUCLEOTIDE SEQUENCE</scope>
</reference>
<evidence type="ECO:0000256" key="1">
    <source>
        <dbReference type="ARBA" id="ARBA00004651"/>
    </source>
</evidence>
<dbReference type="GO" id="GO:0005886">
    <property type="term" value="C:plasma membrane"/>
    <property type="evidence" value="ECO:0007669"/>
    <property type="project" value="UniProtKB-SubCell"/>
</dbReference>
<dbReference type="InterPro" id="IPR005171">
    <property type="entry name" value="Cyt_c_oxidase_su4_prok"/>
</dbReference>
<keyword evidence="5 6" id="KW-0472">Membrane</keyword>
<evidence type="ECO:0000313" key="7">
    <source>
        <dbReference type="EMBL" id="VAX35020.1"/>
    </source>
</evidence>
<keyword evidence="4 6" id="KW-1133">Transmembrane helix</keyword>
<dbReference type="EMBL" id="UOGJ01000024">
    <property type="protein sequence ID" value="VAX35020.1"/>
    <property type="molecule type" value="Genomic_DNA"/>
</dbReference>
<evidence type="ECO:0000256" key="4">
    <source>
        <dbReference type="ARBA" id="ARBA00022989"/>
    </source>
</evidence>
<evidence type="ECO:0008006" key="8">
    <source>
        <dbReference type="Google" id="ProtNLM"/>
    </source>
</evidence>
<name>A0A3B1DJ76_9ZZZZ</name>
<gene>
    <name evidence="7" type="ORF">MNBD_UNCLBAC01-1784</name>
</gene>
<proteinExistence type="predicted"/>
<comment type="subcellular location">
    <subcellularLocation>
        <location evidence="1">Cell membrane</location>
        <topology evidence="1">Multi-pass membrane protein</topology>
    </subcellularLocation>
</comment>
<protein>
    <recommendedName>
        <fullName evidence="8">Subunit of Alternative cytochrome c oxidase</fullName>
    </recommendedName>
</protein>
<feature type="transmembrane region" description="Helical" evidence="6">
    <location>
        <begin position="37"/>
        <end position="55"/>
    </location>
</feature>
<keyword evidence="3 6" id="KW-0812">Transmembrane</keyword>
<evidence type="ECO:0000256" key="2">
    <source>
        <dbReference type="ARBA" id="ARBA00022475"/>
    </source>
</evidence>
<evidence type="ECO:0000256" key="5">
    <source>
        <dbReference type="ARBA" id="ARBA00023136"/>
    </source>
</evidence>
<sequence>MSEDHKKLYIINAVWLTLLTLLELGVGKLPFPKTGQVAILLAFAATKILLVAMIYMHLKNETRALKIAVALPIPVAIIFTVSLMYDLPYQYVF</sequence>
<feature type="transmembrane region" description="Helical" evidence="6">
    <location>
        <begin position="9"/>
        <end position="31"/>
    </location>
</feature>
<keyword evidence="2" id="KW-1003">Cell membrane</keyword>
<accession>A0A3B1DJ76</accession>
<dbReference type="Pfam" id="PF03626">
    <property type="entry name" value="COX4_pro"/>
    <property type="match status" value="1"/>
</dbReference>
<organism evidence="7">
    <name type="scientific">hydrothermal vent metagenome</name>
    <dbReference type="NCBI Taxonomy" id="652676"/>
    <lineage>
        <taxon>unclassified sequences</taxon>
        <taxon>metagenomes</taxon>
        <taxon>ecological metagenomes</taxon>
    </lineage>
</organism>